<organism evidence="2">
    <name type="scientific">Oryza barthii</name>
    <dbReference type="NCBI Taxonomy" id="65489"/>
    <lineage>
        <taxon>Eukaryota</taxon>
        <taxon>Viridiplantae</taxon>
        <taxon>Streptophyta</taxon>
        <taxon>Embryophyta</taxon>
        <taxon>Tracheophyta</taxon>
        <taxon>Spermatophyta</taxon>
        <taxon>Magnoliopsida</taxon>
        <taxon>Liliopsida</taxon>
        <taxon>Poales</taxon>
        <taxon>Poaceae</taxon>
        <taxon>BOP clade</taxon>
        <taxon>Oryzoideae</taxon>
        <taxon>Oryzeae</taxon>
        <taxon>Oryzinae</taxon>
        <taxon>Oryza</taxon>
    </lineage>
</organism>
<reference evidence="2" key="2">
    <citation type="submission" date="2015-03" db="UniProtKB">
        <authorList>
            <consortium name="EnsemblPlants"/>
        </authorList>
    </citation>
    <scope>IDENTIFICATION</scope>
</reference>
<dbReference type="HOGENOM" id="CLU_1241752_0_0_1"/>
<feature type="region of interest" description="Disordered" evidence="1">
    <location>
        <begin position="1"/>
        <end position="61"/>
    </location>
</feature>
<proteinExistence type="predicted"/>
<evidence type="ECO:0000313" key="3">
    <source>
        <dbReference type="Proteomes" id="UP000026960"/>
    </source>
</evidence>
<feature type="region of interest" description="Disordered" evidence="1">
    <location>
        <begin position="165"/>
        <end position="223"/>
    </location>
</feature>
<dbReference type="Gramene" id="OBART02G12480.1">
    <property type="protein sequence ID" value="OBART02G12480.1"/>
    <property type="gene ID" value="OBART02G12480"/>
</dbReference>
<accession>A0A0D3F3Q0</accession>
<name>A0A0D3F3Q0_9ORYZ</name>
<sequence length="223" mass="24041">MAGKEAGEDDSADEIERGTAVDGFSGPRSGSRRGLRTGADLLYGSTPATSSTPSPYLHRHSVLTGGTSSLLPPLPPAVRDNKIRHSGLFADRNNKIRHMRQAHDMADVEPVKLVRGEGRHQATPFSIATTTSSSHCSSSLRGCQLPFHLSATSTSQTRGYAAAGRKAKAVSESEDEDEDDEFEAMGSDGEFDDDLEDFDDDDEVSGFEDDDDDCKPAKKRGRH</sequence>
<feature type="compositionally biased region" description="Acidic residues" evidence="1">
    <location>
        <begin position="172"/>
        <end position="213"/>
    </location>
</feature>
<dbReference type="AlphaFoldDB" id="A0A0D3F3Q0"/>
<evidence type="ECO:0000313" key="2">
    <source>
        <dbReference type="EnsemblPlants" id="OBART02G12480.1"/>
    </source>
</evidence>
<dbReference type="PaxDb" id="65489-OBART02G12480.1"/>
<reference evidence="2" key="1">
    <citation type="journal article" date="2009" name="Rice">
        <title>De Novo Next Generation Sequencing of Plant Genomes.</title>
        <authorList>
            <person name="Rounsley S."/>
            <person name="Marri P.R."/>
            <person name="Yu Y."/>
            <person name="He R."/>
            <person name="Sisneros N."/>
            <person name="Goicoechea J.L."/>
            <person name="Lee S.J."/>
            <person name="Angelova A."/>
            <person name="Kudrna D."/>
            <person name="Luo M."/>
            <person name="Affourtit J."/>
            <person name="Desany B."/>
            <person name="Knight J."/>
            <person name="Niazi F."/>
            <person name="Egholm M."/>
            <person name="Wing R.A."/>
        </authorList>
    </citation>
    <scope>NUCLEOTIDE SEQUENCE [LARGE SCALE GENOMIC DNA]</scope>
    <source>
        <strain evidence="2">cv. IRGC 105608</strain>
    </source>
</reference>
<keyword evidence="3" id="KW-1185">Reference proteome</keyword>
<dbReference type="Proteomes" id="UP000026960">
    <property type="component" value="Chromosome 2"/>
</dbReference>
<dbReference type="EnsemblPlants" id="OBART02G12480.1">
    <property type="protein sequence ID" value="OBART02G12480.1"/>
    <property type="gene ID" value="OBART02G12480"/>
</dbReference>
<protein>
    <submittedName>
        <fullName evidence="2">Uncharacterized protein</fullName>
    </submittedName>
</protein>
<evidence type="ECO:0000256" key="1">
    <source>
        <dbReference type="SAM" id="MobiDB-lite"/>
    </source>
</evidence>
<feature type="compositionally biased region" description="Low complexity" evidence="1">
    <location>
        <begin position="45"/>
        <end position="55"/>
    </location>
</feature>